<dbReference type="AlphaFoldDB" id="A0A378NVC0"/>
<dbReference type="Pfam" id="PF20016">
    <property type="entry name" value="ThsA_Macro"/>
    <property type="match status" value="1"/>
</dbReference>
<dbReference type="Proteomes" id="UP000255234">
    <property type="component" value="Unassembled WGS sequence"/>
</dbReference>
<evidence type="ECO:0000313" key="4">
    <source>
        <dbReference type="Proteomes" id="UP000255234"/>
    </source>
</evidence>
<sequence>MKNLIINGLKKTSVFMGLIYAVVPEKFFEKIEYISNNMFSISDTKMLNVIISRGICFFIIGTLYIICLYFYRHFRKKIIIRGQNYLIQVEYGDILKTQNCKRIINFDECFTTKVGDGIADINSNSICGQYLLLNPNFNISKLIRDNKIKPDEKKSKYKNKIRYASGTIVPNGDDLLMAFAKLDEKGKGRFFSRDEYLECLDLLWKEIENYYSEKDVCVPILGSGTTSFDGSAGASISQQDLLNMMIWSYRLSSHKIKAPHKLRIICKRNDGFSINNIDS</sequence>
<keyword evidence="1" id="KW-0812">Transmembrane</keyword>
<feature type="domain" description="Thoeris protein ThsA Macro" evidence="2">
    <location>
        <begin position="87"/>
        <end position="267"/>
    </location>
</feature>
<dbReference type="EMBL" id="UGPP01000001">
    <property type="protein sequence ID" value="STY72324.1"/>
    <property type="molecule type" value="Genomic_DNA"/>
</dbReference>
<protein>
    <recommendedName>
        <fullName evidence="2">Thoeris protein ThsA Macro domain-containing protein</fullName>
    </recommendedName>
</protein>
<gene>
    <name evidence="3" type="ORF">NCTC10571_02517</name>
</gene>
<feature type="transmembrane region" description="Helical" evidence="1">
    <location>
        <begin position="50"/>
        <end position="71"/>
    </location>
</feature>
<organism evidence="3 4">
    <name type="scientific">Megamonas hypermegale</name>
    <dbReference type="NCBI Taxonomy" id="158847"/>
    <lineage>
        <taxon>Bacteria</taxon>
        <taxon>Bacillati</taxon>
        <taxon>Bacillota</taxon>
        <taxon>Negativicutes</taxon>
        <taxon>Selenomonadales</taxon>
        <taxon>Selenomonadaceae</taxon>
        <taxon>Megamonas</taxon>
    </lineage>
</organism>
<keyword evidence="1" id="KW-1133">Transmembrane helix</keyword>
<reference evidence="3 4" key="1">
    <citation type="submission" date="2018-06" db="EMBL/GenBank/DDBJ databases">
        <authorList>
            <consortium name="Pathogen Informatics"/>
            <person name="Doyle S."/>
        </authorList>
    </citation>
    <scope>NUCLEOTIDE SEQUENCE [LARGE SCALE GENOMIC DNA]</scope>
    <source>
        <strain evidence="3 4">NCTC10571</strain>
    </source>
</reference>
<dbReference type="InterPro" id="IPR045535">
    <property type="entry name" value="ThsA_Macro"/>
</dbReference>
<evidence type="ECO:0000313" key="3">
    <source>
        <dbReference type="EMBL" id="STY72324.1"/>
    </source>
</evidence>
<keyword evidence="1" id="KW-0472">Membrane</keyword>
<proteinExistence type="predicted"/>
<name>A0A378NVC0_9FIRM</name>
<accession>A0A378NVC0</accession>
<evidence type="ECO:0000259" key="2">
    <source>
        <dbReference type="Pfam" id="PF20016"/>
    </source>
</evidence>
<evidence type="ECO:0000256" key="1">
    <source>
        <dbReference type="SAM" id="Phobius"/>
    </source>
</evidence>
<dbReference type="RefSeq" id="WP_115152337.1">
    <property type="nucleotide sequence ID" value="NZ_UGPP01000001.1"/>
</dbReference>